<dbReference type="Proteomes" id="UP000596117">
    <property type="component" value="Chromosome"/>
</dbReference>
<dbReference type="RefSeq" id="WP_076222948.1">
    <property type="nucleotide sequence ID" value="NZ_BJNC01000017.1"/>
</dbReference>
<accession>A0A410NTP4</accession>
<dbReference type="EMBL" id="CP035093">
    <property type="protein sequence ID" value="QAT13297.1"/>
    <property type="molecule type" value="Genomic_DNA"/>
</dbReference>
<dbReference type="EMBL" id="CP066026">
    <property type="protein sequence ID" value="QQB89344.1"/>
    <property type="molecule type" value="Genomic_DNA"/>
</dbReference>
<reference evidence="3 5" key="2">
    <citation type="submission" date="2020-12" db="EMBL/GenBank/DDBJ databases">
        <title>FDA dAtabase for Regulatory Grade micrObial Sequences (FDA-ARGOS): Supporting development and validation of Infectious Disease Dx tests.</title>
        <authorList>
            <person name="Kerrigan L."/>
            <person name="Long C."/>
            <person name="Tallon L."/>
            <person name="Sadzewicz L."/>
            <person name="Zhao X."/>
            <person name="Boylan J."/>
            <person name="Ott S."/>
            <person name="Bowen H."/>
            <person name="Vavikolanu K."/>
            <person name="Mehta A."/>
            <person name="Aluvathingal J."/>
            <person name="Nadendla S."/>
            <person name="Yan Y."/>
            <person name="Sichtig H."/>
        </authorList>
    </citation>
    <scope>NUCLEOTIDE SEQUENCE [LARGE SCALE GENOMIC DNA]</scope>
    <source>
        <strain evidence="3 5">FDAARGOS_1026</strain>
    </source>
</reference>
<dbReference type="Proteomes" id="UP000287388">
    <property type="component" value="Chromosome"/>
</dbReference>
<protein>
    <submittedName>
        <fullName evidence="2">Uncharacterized protein</fullName>
    </submittedName>
</protein>
<dbReference type="KEGG" id="bdm:EQG53_02395"/>
<feature type="compositionally biased region" description="Basic and acidic residues" evidence="1">
    <location>
        <begin position="111"/>
        <end position="120"/>
    </location>
</feature>
<dbReference type="AlphaFoldDB" id="A0A410NTP4"/>
<evidence type="ECO:0000313" key="2">
    <source>
        <dbReference type="EMBL" id="QAT13297.1"/>
    </source>
</evidence>
<evidence type="ECO:0000313" key="4">
    <source>
        <dbReference type="Proteomes" id="UP000287388"/>
    </source>
</evidence>
<evidence type="ECO:0000256" key="1">
    <source>
        <dbReference type="SAM" id="MobiDB-lite"/>
    </source>
</evidence>
<evidence type="ECO:0000313" key="3">
    <source>
        <dbReference type="EMBL" id="QQB89344.1"/>
    </source>
</evidence>
<reference evidence="2 4" key="1">
    <citation type="submission" date="2019-01" db="EMBL/GenBank/DDBJ databases">
        <title>Brevundimonas diminuta Genome sequencing and assembly.</title>
        <authorList>
            <person name="Chen H."/>
        </authorList>
    </citation>
    <scope>NUCLEOTIDE SEQUENCE [LARGE SCALE GENOMIC DNA]</scope>
    <source>
        <strain evidence="2">ATCC</strain>
        <strain evidence="4">ATCC(B) 19146</strain>
    </source>
</reference>
<keyword evidence="5" id="KW-1185">Reference proteome</keyword>
<proteinExistence type="predicted"/>
<gene>
    <name evidence="2" type="ORF">EQG53_02395</name>
    <name evidence="3" type="ORF">I6H83_02560</name>
</gene>
<organism evidence="2 4">
    <name type="scientific">Brevundimonas diminuta</name>
    <name type="common">Pseudomonas diminuta</name>
    <dbReference type="NCBI Taxonomy" id="293"/>
    <lineage>
        <taxon>Bacteria</taxon>
        <taxon>Pseudomonadati</taxon>
        <taxon>Pseudomonadota</taxon>
        <taxon>Alphaproteobacteria</taxon>
        <taxon>Caulobacterales</taxon>
        <taxon>Caulobacteraceae</taxon>
        <taxon>Brevundimonas</taxon>
    </lineage>
</organism>
<sequence length="120" mass="12531">MSRFGNLRGGPDGRMTANDEACWNELIAQAEAAAAAAPSKPTTALARVANEAKNACAPGVVTKSNPCVQLSRLSRRYCAETTAGRRDLQGPLKAAAEAAREALAGHRGAAGRRERKDIDG</sequence>
<evidence type="ECO:0000313" key="5">
    <source>
        <dbReference type="Proteomes" id="UP000596117"/>
    </source>
</evidence>
<name>A0A410NTP4_BREDI</name>
<feature type="region of interest" description="Disordered" evidence="1">
    <location>
        <begin position="99"/>
        <end position="120"/>
    </location>
</feature>